<evidence type="ECO:0000256" key="7">
    <source>
        <dbReference type="ARBA" id="ARBA00023136"/>
    </source>
</evidence>
<dbReference type="VEuPathDB" id="VectorBase:HLOH_062160"/>
<feature type="transmembrane region" description="Helical" evidence="10">
    <location>
        <begin position="68"/>
        <end position="93"/>
    </location>
</feature>
<proteinExistence type="inferred from homology"/>
<keyword evidence="3" id="KW-1003">Cell membrane</keyword>
<organism evidence="13 14">
    <name type="scientific">Haemaphysalis longicornis</name>
    <name type="common">Bush tick</name>
    <dbReference type="NCBI Taxonomy" id="44386"/>
    <lineage>
        <taxon>Eukaryota</taxon>
        <taxon>Metazoa</taxon>
        <taxon>Ecdysozoa</taxon>
        <taxon>Arthropoda</taxon>
        <taxon>Chelicerata</taxon>
        <taxon>Arachnida</taxon>
        <taxon>Acari</taxon>
        <taxon>Parasitiformes</taxon>
        <taxon>Ixodida</taxon>
        <taxon>Ixodoidea</taxon>
        <taxon>Ixodidae</taxon>
        <taxon>Haemaphysalinae</taxon>
        <taxon>Haemaphysalis</taxon>
    </lineage>
</organism>
<keyword evidence="14" id="KW-1185">Reference proteome</keyword>
<evidence type="ECO:0000256" key="4">
    <source>
        <dbReference type="ARBA" id="ARBA00022692"/>
    </source>
</evidence>
<dbReference type="OMA" id="GPEDCHQ"/>
<dbReference type="OrthoDB" id="6435638at2759"/>
<keyword evidence="9" id="KW-0807">Transducer</keyword>
<dbReference type="GO" id="GO:0035237">
    <property type="term" value="F:corazonin receptor activity"/>
    <property type="evidence" value="ECO:0007669"/>
    <property type="project" value="TreeGrafter"/>
</dbReference>
<evidence type="ECO:0000256" key="6">
    <source>
        <dbReference type="ARBA" id="ARBA00023040"/>
    </source>
</evidence>
<keyword evidence="8" id="KW-0675">Receptor</keyword>
<evidence type="ECO:0000256" key="5">
    <source>
        <dbReference type="ARBA" id="ARBA00022989"/>
    </source>
</evidence>
<dbReference type="InterPro" id="IPR000276">
    <property type="entry name" value="GPCR_Rhodpsn"/>
</dbReference>
<reference evidence="13 14" key="1">
    <citation type="journal article" date="2020" name="Cell">
        <title>Large-Scale Comparative Analyses of Tick Genomes Elucidate Their Genetic Diversity and Vector Capacities.</title>
        <authorList>
            <consortium name="Tick Genome and Microbiome Consortium (TIGMIC)"/>
            <person name="Jia N."/>
            <person name="Wang J."/>
            <person name="Shi W."/>
            <person name="Du L."/>
            <person name="Sun Y."/>
            <person name="Zhan W."/>
            <person name="Jiang J.F."/>
            <person name="Wang Q."/>
            <person name="Zhang B."/>
            <person name="Ji P."/>
            <person name="Bell-Sakyi L."/>
            <person name="Cui X.M."/>
            <person name="Yuan T.T."/>
            <person name="Jiang B.G."/>
            <person name="Yang W.F."/>
            <person name="Lam T.T."/>
            <person name="Chang Q.C."/>
            <person name="Ding S.J."/>
            <person name="Wang X.J."/>
            <person name="Zhu J.G."/>
            <person name="Ruan X.D."/>
            <person name="Zhao L."/>
            <person name="Wei J.T."/>
            <person name="Ye R.Z."/>
            <person name="Que T.C."/>
            <person name="Du C.H."/>
            <person name="Zhou Y.H."/>
            <person name="Cheng J.X."/>
            <person name="Dai P.F."/>
            <person name="Guo W.B."/>
            <person name="Han X.H."/>
            <person name="Huang E.J."/>
            <person name="Li L.F."/>
            <person name="Wei W."/>
            <person name="Gao Y.C."/>
            <person name="Liu J.Z."/>
            <person name="Shao H.Z."/>
            <person name="Wang X."/>
            <person name="Wang C.C."/>
            <person name="Yang T.C."/>
            <person name="Huo Q.B."/>
            <person name="Li W."/>
            <person name="Chen H.Y."/>
            <person name="Chen S.E."/>
            <person name="Zhou L.G."/>
            <person name="Ni X.B."/>
            <person name="Tian J.H."/>
            <person name="Sheng Y."/>
            <person name="Liu T."/>
            <person name="Pan Y.S."/>
            <person name="Xia L.Y."/>
            <person name="Li J."/>
            <person name="Zhao F."/>
            <person name="Cao W.C."/>
        </authorList>
    </citation>
    <scope>NUCLEOTIDE SEQUENCE [LARGE SCALE GENOMIC DNA]</scope>
    <source>
        <strain evidence="13">HaeL-2018</strain>
    </source>
</reference>
<feature type="domain" description="G-protein coupled receptors family 1 profile" evidence="12">
    <location>
        <begin position="85"/>
        <end position="255"/>
    </location>
</feature>
<dbReference type="EMBL" id="JABSTR010000008">
    <property type="protein sequence ID" value="KAH9378307.1"/>
    <property type="molecule type" value="Genomic_DNA"/>
</dbReference>
<evidence type="ECO:0000256" key="9">
    <source>
        <dbReference type="ARBA" id="ARBA00023224"/>
    </source>
</evidence>
<feature type="transmembrane region" description="Helical" evidence="10">
    <location>
        <begin position="105"/>
        <end position="131"/>
    </location>
</feature>
<dbReference type="PROSITE" id="PS50262">
    <property type="entry name" value="G_PROTEIN_RECEP_F1_2"/>
    <property type="match status" value="1"/>
</dbReference>
<dbReference type="GO" id="GO:0005886">
    <property type="term" value="C:plasma membrane"/>
    <property type="evidence" value="ECO:0007669"/>
    <property type="project" value="UniProtKB-SubCell"/>
</dbReference>
<evidence type="ECO:0000313" key="13">
    <source>
        <dbReference type="EMBL" id="KAH9378307.1"/>
    </source>
</evidence>
<evidence type="ECO:0000256" key="3">
    <source>
        <dbReference type="ARBA" id="ARBA00022475"/>
    </source>
</evidence>
<dbReference type="Gene3D" id="1.20.1070.10">
    <property type="entry name" value="Rhodopsin 7-helix transmembrane proteins"/>
    <property type="match status" value="1"/>
</dbReference>
<keyword evidence="5 10" id="KW-1133">Transmembrane helix</keyword>
<keyword evidence="6" id="KW-0297">G-protein coupled receptor</keyword>
<evidence type="ECO:0000256" key="11">
    <source>
        <dbReference type="SAM" id="SignalP"/>
    </source>
</evidence>
<keyword evidence="7 10" id="KW-0472">Membrane</keyword>
<protein>
    <recommendedName>
        <fullName evidence="12">G-protein coupled receptors family 1 profile domain-containing protein</fullName>
    </recommendedName>
</protein>
<evidence type="ECO:0000256" key="1">
    <source>
        <dbReference type="ARBA" id="ARBA00004651"/>
    </source>
</evidence>
<sequence>MAMLQSVARGLALCAVNATCLLTTDGPSVGSWGNSSVGVEDPLGVHGDVANGTSASSAPHAPQLTRSALIRALVLTLIAGLSLFGNSATLVSIWAMGRARRSSLYLLLAHLSVADLMVTAWCVVAEAAWTATVQWLGGEPLCKLFKYMQMFSLYLSTFILVVIGYDQLLALRYPMKRDRNRILSKRLTLAAWILSALLSLPQVSRPLPHTYLHHAPPLLDPRECLALSTFTYACRRVYVLSAEFPARLLPKDRTL</sequence>
<dbReference type="AlphaFoldDB" id="A0A9J6GT22"/>
<comment type="caution">
    <text evidence="13">The sequence shown here is derived from an EMBL/GenBank/DDBJ whole genome shotgun (WGS) entry which is preliminary data.</text>
</comment>
<dbReference type="PANTHER" id="PTHR24230">
    <property type="entry name" value="G-PROTEIN COUPLED RECEPTOR"/>
    <property type="match status" value="1"/>
</dbReference>
<feature type="transmembrane region" description="Helical" evidence="10">
    <location>
        <begin position="151"/>
        <end position="171"/>
    </location>
</feature>
<comment type="similarity">
    <text evidence="2">Belongs to the G-protein coupled receptor 1 family.</text>
</comment>
<keyword evidence="4 10" id="KW-0812">Transmembrane</keyword>
<gene>
    <name evidence="13" type="ORF">HPB48_003327</name>
</gene>
<evidence type="ECO:0000256" key="8">
    <source>
        <dbReference type="ARBA" id="ARBA00023170"/>
    </source>
</evidence>
<dbReference type="Pfam" id="PF00001">
    <property type="entry name" value="7tm_1"/>
    <property type="match status" value="1"/>
</dbReference>
<dbReference type="Proteomes" id="UP000821853">
    <property type="component" value="Unassembled WGS sequence"/>
</dbReference>
<name>A0A9J6GT22_HAELO</name>
<evidence type="ECO:0000313" key="14">
    <source>
        <dbReference type="Proteomes" id="UP000821853"/>
    </source>
</evidence>
<comment type="subcellular location">
    <subcellularLocation>
        <location evidence="1">Cell membrane</location>
        <topology evidence="1">Multi-pass membrane protein</topology>
    </subcellularLocation>
</comment>
<feature type="chain" id="PRO_5039934879" description="G-protein coupled receptors family 1 profile domain-containing protein" evidence="11">
    <location>
        <begin position="19"/>
        <end position="255"/>
    </location>
</feature>
<dbReference type="PRINTS" id="PR00237">
    <property type="entry name" value="GPCRRHODOPSN"/>
</dbReference>
<dbReference type="InterPro" id="IPR017452">
    <property type="entry name" value="GPCR_Rhodpsn_7TM"/>
</dbReference>
<evidence type="ECO:0000256" key="2">
    <source>
        <dbReference type="ARBA" id="ARBA00010663"/>
    </source>
</evidence>
<accession>A0A9J6GT22</accession>
<evidence type="ECO:0000259" key="12">
    <source>
        <dbReference type="PROSITE" id="PS50262"/>
    </source>
</evidence>
<dbReference type="SUPFAM" id="SSF81321">
    <property type="entry name" value="Family A G protein-coupled receptor-like"/>
    <property type="match status" value="1"/>
</dbReference>
<keyword evidence="11" id="KW-0732">Signal</keyword>
<feature type="signal peptide" evidence="11">
    <location>
        <begin position="1"/>
        <end position="18"/>
    </location>
</feature>
<dbReference type="PANTHER" id="PTHR24230:SF163">
    <property type="entry name" value="CORAZONIN RECEPTOR, ISOFORM B"/>
    <property type="match status" value="1"/>
</dbReference>
<evidence type="ECO:0000256" key="10">
    <source>
        <dbReference type="SAM" id="Phobius"/>
    </source>
</evidence>